<accession>A0A3M7Q0H6</accession>
<comment type="caution">
    <text evidence="1">The sequence shown here is derived from an EMBL/GenBank/DDBJ whole genome shotgun (WGS) entry which is preliminary data.</text>
</comment>
<protein>
    <submittedName>
        <fullName evidence="1">Uncharacterized protein</fullName>
    </submittedName>
</protein>
<proteinExistence type="predicted"/>
<dbReference type="Proteomes" id="UP000276133">
    <property type="component" value="Unassembled WGS sequence"/>
</dbReference>
<dbReference type="AlphaFoldDB" id="A0A3M7Q0H6"/>
<dbReference type="EMBL" id="REGN01007903">
    <property type="protein sequence ID" value="RNA04957.1"/>
    <property type="molecule type" value="Genomic_DNA"/>
</dbReference>
<keyword evidence="2" id="KW-1185">Reference proteome</keyword>
<gene>
    <name evidence="1" type="ORF">BpHYR1_038518</name>
</gene>
<sequence>MVVTESFRDNRAFLNNASQDLSASSSSTPKSLDLSKKPLQKTFQSKKLQLKPREKEKQKLNSYQHFEQIQSFVNLVMDKKKFIDEEGIIGKLKFEIKIKRSKYKL</sequence>
<evidence type="ECO:0000313" key="2">
    <source>
        <dbReference type="Proteomes" id="UP000276133"/>
    </source>
</evidence>
<reference evidence="1 2" key="1">
    <citation type="journal article" date="2018" name="Sci. Rep.">
        <title>Genomic signatures of local adaptation to the degree of environmental predictability in rotifers.</title>
        <authorList>
            <person name="Franch-Gras L."/>
            <person name="Hahn C."/>
            <person name="Garcia-Roger E.M."/>
            <person name="Carmona M.J."/>
            <person name="Serra M."/>
            <person name="Gomez A."/>
        </authorList>
    </citation>
    <scope>NUCLEOTIDE SEQUENCE [LARGE SCALE GENOMIC DNA]</scope>
    <source>
        <strain evidence="1">HYR1</strain>
    </source>
</reference>
<name>A0A3M7Q0H6_BRAPC</name>
<evidence type="ECO:0000313" key="1">
    <source>
        <dbReference type="EMBL" id="RNA04957.1"/>
    </source>
</evidence>
<organism evidence="1 2">
    <name type="scientific">Brachionus plicatilis</name>
    <name type="common">Marine rotifer</name>
    <name type="synonym">Brachionus muelleri</name>
    <dbReference type="NCBI Taxonomy" id="10195"/>
    <lineage>
        <taxon>Eukaryota</taxon>
        <taxon>Metazoa</taxon>
        <taxon>Spiralia</taxon>
        <taxon>Gnathifera</taxon>
        <taxon>Rotifera</taxon>
        <taxon>Eurotatoria</taxon>
        <taxon>Monogononta</taxon>
        <taxon>Pseudotrocha</taxon>
        <taxon>Ploima</taxon>
        <taxon>Brachionidae</taxon>
        <taxon>Brachionus</taxon>
    </lineage>
</organism>